<organism evidence="2 3">
    <name type="scientific">Chryseobacterium indicum</name>
    <dbReference type="NCBI Taxonomy" id="2766954"/>
    <lineage>
        <taxon>Bacteria</taxon>
        <taxon>Pseudomonadati</taxon>
        <taxon>Bacteroidota</taxon>
        <taxon>Flavobacteriia</taxon>
        <taxon>Flavobacteriales</taxon>
        <taxon>Weeksellaceae</taxon>
        <taxon>Chryseobacterium group</taxon>
        <taxon>Chryseobacterium</taxon>
    </lineage>
</organism>
<dbReference type="EMBL" id="JACSGT010000003">
    <property type="protein sequence ID" value="MCF2221566.1"/>
    <property type="molecule type" value="Genomic_DNA"/>
</dbReference>
<protein>
    <recommendedName>
        <fullName evidence="1">5-hmdU DNA kinase helical domain-containing protein</fullName>
    </recommendedName>
</protein>
<proteinExistence type="predicted"/>
<dbReference type="Pfam" id="PF18723">
    <property type="entry name" value="HMUDK_hel"/>
    <property type="match status" value="1"/>
</dbReference>
<sequence length="202" mass="24195">MTGSHKKYNMYMSKHAKWLKMVEYEFLKEKRIDRIINAKSLDEVYNILIECTFLGEFLAYQYMTDFNYSPVVNFDENTFVKAGIGAIRGIKKCFIDLGKYTYEDCIRFTQDNLLKYQDLYGFNSFKNLFGRELKLIDLQNCFCETDKYLRVKMPEIAVDNIRIKQKFTKPKSKIDFYFPPKWKINNKIKKCNIENSQELILF</sequence>
<evidence type="ECO:0000259" key="1">
    <source>
        <dbReference type="Pfam" id="PF18723"/>
    </source>
</evidence>
<accession>A0ABS9CDV1</accession>
<keyword evidence="3" id="KW-1185">Reference proteome</keyword>
<evidence type="ECO:0000313" key="3">
    <source>
        <dbReference type="Proteomes" id="UP001430374"/>
    </source>
</evidence>
<comment type="caution">
    <text evidence="2">The sequence shown here is derived from an EMBL/GenBank/DDBJ whole genome shotgun (WGS) entry which is preliminary data.</text>
</comment>
<dbReference type="Proteomes" id="UP001430374">
    <property type="component" value="Unassembled WGS sequence"/>
</dbReference>
<gene>
    <name evidence="2" type="ORF">H9Q08_20065</name>
</gene>
<dbReference type="InterPro" id="IPR040684">
    <property type="entry name" value="HMUDK_hel"/>
</dbReference>
<reference evidence="2" key="1">
    <citation type="submission" date="2021-08" db="EMBL/GenBank/DDBJ databases">
        <title>Complete genome sequence of Chryseobacterium sp strain PS-8.</title>
        <authorList>
            <person name="Das S.K."/>
        </authorList>
    </citation>
    <scope>NUCLEOTIDE SEQUENCE</scope>
    <source>
        <strain evidence="2">PS-8</strain>
    </source>
</reference>
<feature type="domain" description="5-hmdU DNA kinase helical" evidence="1">
    <location>
        <begin position="11"/>
        <end position="157"/>
    </location>
</feature>
<evidence type="ECO:0000313" key="2">
    <source>
        <dbReference type="EMBL" id="MCF2221566.1"/>
    </source>
</evidence>
<name>A0ABS9CDV1_9FLAO</name>